<dbReference type="EMBL" id="DXBJ01000029">
    <property type="protein sequence ID" value="HIZ57848.1"/>
    <property type="molecule type" value="Genomic_DNA"/>
</dbReference>
<dbReference type="Pfam" id="PF25087">
    <property type="entry name" value="GMPPB_C"/>
    <property type="match status" value="1"/>
</dbReference>
<comment type="catalytic activity">
    <reaction evidence="15">
        <text>N-acetyl-alpha-D-glucosamine 1-phosphate + UTP + H(+) = UDP-N-acetyl-alpha-D-glucosamine + diphosphate</text>
        <dbReference type="Rhea" id="RHEA:13509"/>
        <dbReference type="ChEBI" id="CHEBI:15378"/>
        <dbReference type="ChEBI" id="CHEBI:33019"/>
        <dbReference type="ChEBI" id="CHEBI:46398"/>
        <dbReference type="ChEBI" id="CHEBI:57705"/>
        <dbReference type="ChEBI" id="CHEBI:57776"/>
        <dbReference type="EC" id="2.7.7.23"/>
    </reaction>
</comment>
<name>A0A9D2FG27_9FIRM</name>
<evidence type="ECO:0000256" key="13">
    <source>
        <dbReference type="ARBA" id="ARBA00023316"/>
    </source>
</evidence>
<dbReference type="InterPro" id="IPR056729">
    <property type="entry name" value="GMPPB_C"/>
</dbReference>
<evidence type="ECO:0000256" key="4">
    <source>
        <dbReference type="ARBA" id="ARBA00007947"/>
    </source>
</evidence>
<dbReference type="CDD" id="cd03353">
    <property type="entry name" value="LbH_GlmU_C"/>
    <property type="match status" value="1"/>
</dbReference>
<evidence type="ECO:0000256" key="12">
    <source>
        <dbReference type="ARBA" id="ARBA00023315"/>
    </source>
</evidence>
<feature type="coiled-coil region" evidence="17">
    <location>
        <begin position="4"/>
        <end position="31"/>
    </location>
</feature>
<evidence type="ECO:0000256" key="1">
    <source>
        <dbReference type="ARBA" id="ARBA00001946"/>
    </source>
</evidence>
<comment type="subcellular location">
    <subcellularLocation>
        <location evidence="2">Cytoplasm</location>
    </subcellularLocation>
</comment>
<dbReference type="InterPro" id="IPR001451">
    <property type="entry name" value="Hexapep"/>
</dbReference>
<evidence type="ECO:0000256" key="3">
    <source>
        <dbReference type="ARBA" id="ARBA00007707"/>
    </source>
</evidence>
<reference evidence="19" key="1">
    <citation type="journal article" date="2021" name="PeerJ">
        <title>Extensive microbial diversity within the chicken gut microbiome revealed by metagenomics and culture.</title>
        <authorList>
            <person name="Gilroy R."/>
            <person name="Ravi A."/>
            <person name="Getino M."/>
            <person name="Pursley I."/>
            <person name="Horton D.L."/>
            <person name="Alikhan N.F."/>
            <person name="Baker D."/>
            <person name="Gharbi K."/>
            <person name="Hall N."/>
            <person name="Watson M."/>
            <person name="Adriaenssens E.M."/>
            <person name="Foster-Nyarko E."/>
            <person name="Jarju S."/>
            <person name="Secka A."/>
            <person name="Antonio M."/>
            <person name="Oren A."/>
            <person name="Chaudhuri R.R."/>
            <person name="La Ragione R."/>
            <person name="Hildebrand F."/>
            <person name="Pallen M.J."/>
        </authorList>
    </citation>
    <scope>NUCLEOTIDE SEQUENCE</scope>
    <source>
        <strain evidence="19">ChiBcec16-3735</strain>
    </source>
</reference>
<dbReference type="InterPro" id="IPR011004">
    <property type="entry name" value="Trimer_LpxA-like_sf"/>
</dbReference>
<evidence type="ECO:0000256" key="11">
    <source>
        <dbReference type="ARBA" id="ARBA00022984"/>
    </source>
</evidence>
<evidence type="ECO:0000256" key="14">
    <source>
        <dbReference type="ARBA" id="ARBA00048247"/>
    </source>
</evidence>
<keyword evidence="17" id="KW-0175">Coiled coil</keyword>
<keyword evidence="9" id="KW-0460">Magnesium</keyword>
<keyword evidence="13" id="KW-0961">Cell wall biogenesis/degradation</keyword>
<evidence type="ECO:0000256" key="8">
    <source>
        <dbReference type="ARBA" id="ARBA00022723"/>
    </source>
</evidence>
<evidence type="ECO:0000256" key="9">
    <source>
        <dbReference type="ARBA" id="ARBA00022842"/>
    </source>
</evidence>
<comment type="catalytic activity">
    <reaction evidence="14">
        <text>alpha-D-glucosamine 1-phosphate + acetyl-CoA = N-acetyl-alpha-D-glucosamine 1-phosphate + CoA + H(+)</text>
        <dbReference type="Rhea" id="RHEA:13725"/>
        <dbReference type="ChEBI" id="CHEBI:15378"/>
        <dbReference type="ChEBI" id="CHEBI:57287"/>
        <dbReference type="ChEBI" id="CHEBI:57288"/>
        <dbReference type="ChEBI" id="CHEBI:57776"/>
        <dbReference type="ChEBI" id="CHEBI:58516"/>
        <dbReference type="EC" id="2.3.1.157"/>
    </reaction>
</comment>
<sequence>MESRNDTAQALAAAREALDRAEAAREAVLLRHIANGVQIDSRTVSIDETVQIAPGAVILPGTILRGSTVIGPGCVIGPNALIEDSTVGAGTTVNASQVYASQIGPHNNIGPFTHVRAGTATDYGVHLGAYVETKNSRFARGNTVSHLTYIGDSDVGKYCNFGCGTVTCNYDGQNKYRTTIGDYCFIGCNTNLVAPVSVGDGAYTAAGSTVTQDVPAGALAIERGRQANVEGWAVPKMEAYIAKKQRLEAEQASQD</sequence>
<evidence type="ECO:0000256" key="10">
    <source>
        <dbReference type="ARBA" id="ARBA00022960"/>
    </source>
</evidence>
<keyword evidence="7" id="KW-0548">Nucleotidyltransferase</keyword>
<evidence type="ECO:0000256" key="7">
    <source>
        <dbReference type="ARBA" id="ARBA00022695"/>
    </source>
</evidence>
<keyword evidence="6" id="KW-0808">Transferase</keyword>
<evidence type="ECO:0000256" key="16">
    <source>
        <dbReference type="ARBA" id="ARBA00049628"/>
    </source>
</evidence>
<proteinExistence type="inferred from homology"/>
<comment type="caution">
    <text evidence="19">The sequence shown here is derived from an EMBL/GenBank/DDBJ whole genome shotgun (WGS) entry which is preliminary data.</text>
</comment>
<dbReference type="GO" id="GO:0006048">
    <property type="term" value="P:UDP-N-acetylglucosamine biosynthetic process"/>
    <property type="evidence" value="ECO:0007669"/>
    <property type="project" value="InterPro"/>
</dbReference>
<evidence type="ECO:0000259" key="18">
    <source>
        <dbReference type="Pfam" id="PF25087"/>
    </source>
</evidence>
<dbReference type="PANTHER" id="PTHR43584">
    <property type="entry name" value="NUCLEOTIDYL TRANSFERASE"/>
    <property type="match status" value="1"/>
</dbReference>
<comment type="similarity">
    <text evidence="3">In the C-terminal section; belongs to the transferase hexapeptide repeat family.</text>
</comment>
<reference evidence="19" key="2">
    <citation type="submission" date="2021-04" db="EMBL/GenBank/DDBJ databases">
        <authorList>
            <person name="Gilroy R."/>
        </authorList>
    </citation>
    <scope>NUCLEOTIDE SEQUENCE</scope>
    <source>
        <strain evidence="19">ChiBcec16-3735</strain>
    </source>
</reference>
<feature type="domain" description="Mannose-1-phosphate guanyltransferase C-terminal" evidence="18">
    <location>
        <begin position="47"/>
        <end position="145"/>
    </location>
</feature>
<dbReference type="GO" id="GO:0003977">
    <property type="term" value="F:UDP-N-acetylglucosamine diphosphorylase activity"/>
    <property type="evidence" value="ECO:0007669"/>
    <property type="project" value="UniProtKB-EC"/>
</dbReference>
<evidence type="ECO:0000256" key="15">
    <source>
        <dbReference type="ARBA" id="ARBA00048493"/>
    </source>
</evidence>
<comment type="cofactor">
    <cofactor evidence="1">
        <name>Mg(2+)</name>
        <dbReference type="ChEBI" id="CHEBI:18420"/>
    </cofactor>
</comment>
<dbReference type="SUPFAM" id="SSF51161">
    <property type="entry name" value="Trimeric LpxA-like enzymes"/>
    <property type="match status" value="1"/>
</dbReference>
<keyword evidence="5" id="KW-0963">Cytoplasm</keyword>
<comment type="similarity">
    <text evidence="4">In the N-terminal section; belongs to the N-acetylglucosamine-1-phosphate uridyltransferase family.</text>
</comment>
<dbReference type="Pfam" id="PF00132">
    <property type="entry name" value="Hexapep"/>
    <property type="match status" value="1"/>
</dbReference>
<organism evidence="19 20">
    <name type="scientific">Candidatus Faecalibacterium gallistercoris</name>
    <dbReference type="NCBI Taxonomy" id="2838579"/>
    <lineage>
        <taxon>Bacteria</taxon>
        <taxon>Bacillati</taxon>
        <taxon>Bacillota</taxon>
        <taxon>Clostridia</taxon>
        <taxon>Eubacteriales</taxon>
        <taxon>Oscillospiraceae</taxon>
        <taxon>Faecalibacterium</taxon>
    </lineage>
</organism>
<dbReference type="GO" id="GO:0019134">
    <property type="term" value="F:glucosamine-1-phosphate N-acetyltransferase activity"/>
    <property type="evidence" value="ECO:0007669"/>
    <property type="project" value="UniProtKB-EC"/>
</dbReference>
<comment type="function">
    <text evidence="16">Catalyzes the last two sequential reactions in the de novo biosynthetic pathway for UDP-N-acetylglucosamine (UDP-GlcNAc). The C-terminal domain catalyzes the transfer of acetyl group from acetyl coenzyme A to glucosamine-1-phosphate (GlcN-1-P) to produce N-acetylglucosamine-1-phosphate (GlcNAc-1-P), which is converted into UDP-GlcNAc by the transfer of uridine 5-monophosphate (from uridine 5-triphosphate), a reaction catalyzed by the N-terminal domain.</text>
</comment>
<evidence type="ECO:0000256" key="2">
    <source>
        <dbReference type="ARBA" id="ARBA00004496"/>
    </source>
</evidence>
<gene>
    <name evidence="19" type="ORF">H9725_04610</name>
</gene>
<dbReference type="InterPro" id="IPR038009">
    <property type="entry name" value="GlmU_C_LbH"/>
</dbReference>
<dbReference type="InterPro" id="IPR050065">
    <property type="entry name" value="GlmU-like"/>
</dbReference>
<dbReference type="Proteomes" id="UP000824065">
    <property type="component" value="Unassembled WGS sequence"/>
</dbReference>
<evidence type="ECO:0000313" key="20">
    <source>
        <dbReference type="Proteomes" id="UP000824065"/>
    </source>
</evidence>
<keyword evidence="11" id="KW-0573">Peptidoglycan synthesis</keyword>
<evidence type="ECO:0000256" key="6">
    <source>
        <dbReference type="ARBA" id="ARBA00022679"/>
    </source>
</evidence>
<dbReference type="GO" id="GO:0071555">
    <property type="term" value="P:cell wall organization"/>
    <property type="evidence" value="ECO:0007669"/>
    <property type="project" value="UniProtKB-KW"/>
</dbReference>
<evidence type="ECO:0000256" key="5">
    <source>
        <dbReference type="ARBA" id="ARBA00022490"/>
    </source>
</evidence>
<dbReference type="GO" id="GO:0046872">
    <property type="term" value="F:metal ion binding"/>
    <property type="evidence" value="ECO:0007669"/>
    <property type="project" value="UniProtKB-KW"/>
</dbReference>
<evidence type="ECO:0000313" key="19">
    <source>
        <dbReference type="EMBL" id="HIZ57848.1"/>
    </source>
</evidence>
<accession>A0A9D2FG27</accession>
<dbReference type="GO" id="GO:0005737">
    <property type="term" value="C:cytoplasm"/>
    <property type="evidence" value="ECO:0007669"/>
    <property type="project" value="UniProtKB-SubCell"/>
</dbReference>
<protein>
    <submittedName>
        <fullName evidence="19">UDP-N-acetylglucosamine diphosphorylase</fullName>
    </submittedName>
</protein>
<evidence type="ECO:0000256" key="17">
    <source>
        <dbReference type="SAM" id="Coils"/>
    </source>
</evidence>
<dbReference type="GO" id="GO:0008360">
    <property type="term" value="P:regulation of cell shape"/>
    <property type="evidence" value="ECO:0007669"/>
    <property type="project" value="UniProtKB-KW"/>
</dbReference>
<dbReference type="Gene3D" id="2.160.10.10">
    <property type="entry name" value="Hexapeptide repeat proteins"/>
    <property type="match status" value="1"/>
</dbReference>
<dbReference type="AlphaFoldDB" id="A0A9D2FG27"/>
<dbReference type="PANTHER" id="PTHR43584:SF3">
    <property type="entry name" value="BIFUNCTIONAL PROTEIN GLMU"/>
    <property type="match status" value="1"/>
</dbReference>
<dbReference type="GO" id="GO:0009252">
    <property type="term" value="P:peptidoglycan biosynthetic process"/>
    <property type="evidence" value="ECO:0007669"/>
    <property type="project" value="UniProtKB-KW"/>
</dbReference>
<keyword evidence="10" id="KW-0133">Cell shape</keyword>
<keyword evidence="8" id="KW-0479">Metal-binding</keyword>
<keyword evidence="12" id="KW-0012">Acyltransferase</keyword>